<evidence type="ECO:0000256" key="1">
    <source>
        <dbReference type="ARBA" id="ARBA00022786"/>
    </source>
</evidence>
<reference evidence="3" key="2">
    <citation type="submission" date="2025-09" db="UniProtKB">
        <authorList>
            <consortium name="Ensembl"/>
        </authorList>
    </citation>
    <scope>IDENTIFICATION</scope>
</reference>
<dbReference type="Gene3D" id="1.20.1280.50">
    <property type="match status" value="1"/>
</dbReference>
<dbReference type="GO" id="GO:0019005">
    <property type="term" value="C:SCF ubiquitin ligase complex"/>
    <property type="evidence" value="ECO:0007669"/>
    <property type="project" value="TreeGrafter"/>
</dbReference>
<dbReference type="PANTHER" id="PTHR13318:SF190">
    <property type="entry name" value="PARTNER OF PAIRED, ISOFORM B"/>
    <property type="match status" value="1"/>
</dbReference>
<dbReference type="Ensembl" id="ENSEBUT00000002378.1">
    <property type="protein sequence ID" value="ENSEBUP00000002032.1"/>
    <property type="gene ID" value="ENSEBUG00000001594.1"/>
</dbReference>
<dbReference type="InterPro" id="IPR006553">
    <property type="entry name" value="Leu-rich_rpt_Cys-con_subtyp"/>
</dbReference>
<dbReference type="InterPro" id="IPR057207">
    <property type="entry name" value="FBXL15_LRR"/>
</dbReference>
<reference evidence="3" key="1">
    <citation type="submission" date="2025-08" db="UniProtKB">
        <authorList>
            <consortium name="Ensembl"/>
        </authorList>
    </citation>
    <scope>IDENTIFICATION</scope>
</reference>
<dbReference type="PANTHER" id="PTHR13318">
    <property type="entry name" value="PARTNER OF PAIRED, ISOFORM B-RELATED"/>
    <property type="match status" value="1"/>
</dbReference>
<dbReference type="SMART" id="SM00367">
    <property type="entry name" value="LRR_CC"/>
    <property type="match status" value="8"/>
</dbReference>
<dbReference type="Gene3D" id="3.80.10.10">
    <property type="entry name" value="Ribonuclease Inhibitor"/>
    <property type="match status" value="3"/>
</dbReference>
<dbReference type="GO" id="GO:0031146">
    <property type="term" value="P:SCF-dependent proteasomal ubiquitin-dependent protein catabolic process"/>
    <property type="evidence" value="ECO:0007669"/>
    <property type="project" value="TreeGrafter"/>
</dbReference>
<evidence type="ECO:0000259" key="2">
    <source>
        <dbReference type="PROSITE" id="PS50181"/>
    </source>
</evidence>
<name>A0A8C4N3Z6_EPTBU</name>
<dbReference type="Proteomes" id="UP000694388">
    <property type="component" value="Unplaced"/>
</dbReference>
<dbReference type="SUPFAM" id="SSF52047">
    <property type="entry name" value="RNI-like"/>
    <property type="match status" value="1"/>
</dbReference>
<dbReference type="OMA" id="CHTCIRR"/>
<dbReference type="InterPro" id="IPR036047">
    <property type="entry name" value="F-box-like_dom_sf"/>
</dbReference>
<dbReference type="GeneTree" id="ENSGT00940000158009"/>
<sequence>PLRDQAKKDASRNISKGYGWIHTKLGGQVGCPQEAPDEKRKIFPLPRFPDSTVLHILRFLPADSRARCARVCRQWHHLAWDPRIWRNVFDAAGVDVDRALAVNSQRLSNCGLVTLARHCPELRRLELPSCNGITNQALALVLAFCTSLQHLNVSGKQISTSPSTAHMTQGCHLSLHHLDMSGCTGFTLECLHAIALHCPALSHLYLRRCTAVTDSGLRILASHCPSLREISMCDCPAITDVGIWELAQILRVGLRYLSVAHCIRLTDATLYHLGNYCPGLRYLNVRGLPSLTNIGLAALARGCPRLRSLDVGHCAKLRDAGFEALAAGCPAIRRLGLRGCHHVTSQGLRAIATGCPELRLLSLQGCLIPAEWLNFVRKKCSHCVIEHTNFNAFFGRF</sequence>
<dbReference type="PROSITE" id="PS50181">
    <property type="entry name" value="FBOX"/>
    <property type="match status" value="1"/>
</dbReference>
<keyword evidence="1" id="KW-0833">Ubl conjugation pathway</keyword>
<dbReference type="SMART" id="SM00256">
    <property type="entry name" value="FBOX"/>
    <property type="match status" value="1"/>
</dbReference>
<organism evidence="3 4">
    <name type="scientific">Eptatretus burgeri</name>
    <name type="common">Inshore hagfish</name>
    <dbReference type="NCBI Taxonomy" id="7764"/>
    <lineage>
        <taxon>Eukaryota</taxon>
        <taxon>Metazoa</taxon>
        <taxon>Chordata</taxon>
        <taxon>Craniata</taxon>
        <taxon>Vertebrata</taxon>
        <taxon>Cyclostomata</taxon>
        <taxon>Myxini</taxon>
        <taxon>Myxiniformes</taxon>
        <taxon>Myxinidae</taxon>
        <taxon>Eptatretinae</taxon>
        <taxon>Eptatretus</taxon>
    </lineage>
</organism>
<dbReference type="Pfam" id="PF12937">
    <property type="entry name" value="F-box-like"/>
    <property type="match status" value="1"/>
</dbReference>
<protein>
    <submittedName>
        <fullName evidence="3">F-box and leucine rich repeat protein 7</fullName>
    </submittedName>
</protein>
<feature type="domain" description="F-box" evidence="2">
    <location>
        <begin position="42"/>
        <end position="88"/>
    </location>
</feature>
<dbReference type="InterPro" id="IPR001810">
    <property type="entry name" value="F-box_dom"/>
</dbReference>
<dbReference type="InterPro" id="IPR032675">
    <property type="entry name" value="LRR_dom_sf"/>
</dbReference>
<proteinExistence type="predicted"/>
<dbReference type="Pfam" id="PF25372">
    <property type="entry name" value="DUF7885"/>
    <property type="match status" value="1"/>
</dbReference>
<evidence type="ECO:0000313" key="3">
    <source>
        <dbReference type="Ensembl" id="ENSEBUP00000002032.1"/>
    </source>
</evidence>
<dbReference type="SUPFAM" id="SSF81383">
    <property type="entry name" value="F-box domain"/>
    <property type="match status" value="1"/>
</dbReference>
<keyword evidence="4" id="KW-1185">Reference proteome</keyword>
<dbReference type="AlphaFoldDB" id="A0A8C4N3Z6"/>
<accession>A0A8C4N3Z6</accession>
<evidence type="ECO:0000313" key="4">
    <source>
        <dbReference type="Proteomes" id="UP000694388"/>
    </source>
</evidence>